<dbReference type="OrthoDB" id="202825at2759"/>
<dbReference type="Gene3D" id="3.40.50.11480">
    <property type="match status" value="1"/>
</dbReference>
<dbReference type="OMA" id="LDKTCHL"/>
<dbReference type="GO" id="GO:0005876">
    <property type="term" value="C:spindle microtubule"/>
    <property type="evidence" value="ECO:0007669"/>
    <property type="project" value="TreeGrafter"/>
</dbReference>
<comment type="catalytic activity">
    <reaction evidence="13">
        <text>C-terminal L-alpha-aminoacyl-L-glutamyl-L-glutamyl-[tubulin] + L-tyrosine + ATP = C-terminal L-alpha-aminoacyl-L-glutamyl-L-glutamyl-L-tyrosyl-[tubulin] + ADP + phosphate + H(+)</text>
        <dbReference type="Rhea" id="RHEA:17605"/>
        <dbReference type="Rhea" id="RHEA-COMP:16434"/>
        <dbReference type="Rhea" id="RHEA-COMP:16435"/>
        <dbReference type="ChEBI" id="CHEBI:15378"/>
        <dbReference type="ChEBI" id="CHEBI:30616"/>
        <dbReference type="ChEBI" id="CHEBI:43474"/>
        <dbReference type="ChEBI" id="CHEBI:58315"/>
        <dbReference type="ChEBI" id="CHEBI:149554"/>
        <dbReference type="ChEBI" id="CHEBI:149555"/>
        <dbReference type="ChEBI" id="CHEBI:456216"/>
        <dbReference type="EC" id="6.3.2.25"/>
    </reaction>
</comment>
<evidence type="ECO:0000256" key="10">
    <source>
        <dbReference type="ARBA" id="ARBA00037791"/>
    </source>
</evidence>
<comment type="similarity">
    <text evidence="3">Belongs to the tubulin--tyrosine ligase family.</text>
</comment>
<organism evidence="14 15">
    <name type="scientific">Exaiptasia diaphana</name>
    <name type="common">Tropical sea anemone</name>
    <name type="synonym">Aiptasia pulchella</name>
    <dbReference type="NCBI Taxonomy" id="2652724"/>
    <lineage>
        <taxon>Eukaryota</taxon>
        <taxon>Metazoa</taxon>
        <taxon>Cnidaria</taxon>
        <taxon>Anthozoa</taxon>
        <taxon>Hexacorallia</taxon>
        <taxon>Actiniaria</taxon>
        <taxon>Aiptasiidae</taxon>
        <taxon>Exaiptasia</taxon>
    </lineage>
</organism>
<protein>
    <recommendedName>
        <fullName evidence="12">Tubulin--tyrosine ligase</fullName>
        <ecNumber evidence="11">6.3.2.25</ecNumber>
    </recommendedName>
</protein>
<evidence type="ECO:0000256" key="5">
    <source>
        <dbReference type="ARBA" id="ARBA00022598"/>
    </source>
</evidence>
<keyword evidence="9" id="KW-0630">Potassium</keyword>
<comment type="subunit">
    <text evidence="4">Monomer.</text>
</comment>
<proteinExistence type="inferred from homology"/>
<evidence type="ECO:0000256" key="9">
    <source>
        <dbReference type="ARBA" id="ARBA00022958"/>
    </source>
</evidence>
<reference evidence="14" key="1">
    <citation type="submission" date="2022-11" db="UniProtKB">
        <authorList>
            <consortium name="EnsemblMetazoa"/>
        </authorList>
    </citation>
    <scope>IDENTIFICATION</scope>
</reference>
<dbReference type="EC" id="6.3.2.25" evidence="11"/>
<comment type="cofactor">
    <cofactor evidence="1">
        <name>Mg(2+)</name>
        <dbReference type="ChEBI" id="CHEBI:18420"/>
    </cofactor>
</comment>
<keyword evidence="5" id="KW-0436">Ligase</keyword>
<dbReference type="EnsemblMetazoa" id="XM_021055726.2">
    <property type="protein sequence ID" value="XP_020911385.1"/>
    <property type="gene ID" value="LOC110249149"/>
</dbReference>
<dbReference type="GO" id="GO:0000226">
    <property type="term" value="P:microtubule cytoskeleton organization"/>
    <property type="evidence" value="ECO:0007669"/>
    <property type="project" value="TreeGrafter"/>
</dbReference>
<evidence type="ECO:0000256" key="13">
    <source>
        <dbReference type="ARBA" id="ARBA00047950"/>
    </source>
</evidence>
<dbReference type="PANTHER" id="PTHR46570:SF1">
    <property type="entry name" value="TUBULIN--TYROSINE LIGASE"/>
    <property type="match status" value="1"/>
</dbReference>
<evidence type="ECO:0000256" key="6">
    <source>
        <dbReference type="ARBA" id="ARBA00022741"/>
    </source>
</evidence>
<dbReference type="PANTHER" id="PTHR46570">
    <property type="entry name" value="TUBULIN--TYROSINE LIGASE"/>
    <property type="match status" value="1"/>
</dbReference>
<evidence type="ECO:0000256" key="11">
    <source>
        <dbReference type="ARBA" id="ARBA00038960"/>
    </source>
</evidence>
<dbReference type="GeneID" id="110249149"/>
<evidence type="ECO:0000313" key="14">
    <source>
        <dbReference type="EnsemblMetazoa" id="XP_020911385.1"/>
    </source>
</evidence>
<keyword evidence="8" id="KW-0460">Magnesium</keyword>
<evidence type="ECO:0000313" key="15">
    <source>
        <dbReference type="Proteomes" id="UP000887567"/>
    </source>
</evidence>
<dbReference type="AlphaFoldDB" id="A0A913XXE5"/>
<dbReference type="Proteomes" id="UP000887567">
    <property type="component" value="Unplaced"/>
</dbReference>
<keyword evidence="7" id="KW-0067">ATP-binding</keyword>
<sequence>MYKFVNRDEGSSVYSAVSEILLSRPEWTRINRNSERFNLILAERNRPAYARLGASQAINYYRGSSKLLCRKVSLVRTVRSISDASGLCPYRWMPLSFVIVPTSITEQSQAQAKKYNATANARDEREQFLEVYNASCGNRNIWIGKSNAGAKGESIFISSDPKEILESIDKQHQAYVVQKYIEDPLLLDGQRKFDIRVWVLLDHLFKIHVFSEGVLRTSSEPYDLDSLSNMTSHLTNHCIQEAHSQNFGQYERGNEMFFSEFERFLLGRDGIDFKQVIAPQIHAIIKECLMGIEEGISTTGLSYHSFQLFGFDFMIDQKYKVWLLEVNGAPASASDLLPSISRQIVTAAIDPLFPPKDMPEQKDEMFGVFVQIN</sequence>
<evidence type="ECO:0000256" key="1">
    <source>
        <dbReference type="ARBA" id="ARBA00001946"/>
    </source>
</evidence>
<evidence type="ECO:0000256" key="3">
    <source>
        <dbReference type="ARBA" id="ARBA00006820"/>
    </source>
</evidence>
<dbReference type="RefSeq" id="XP_020911385.1">
    <property type="nucleotide sequence ID" value="XM_021055726.2"/>
</dbReference>
<evidence type="ECO:0000256" key="12">
    <source>
        <dbReference type="ARBA" id="ARBA00041021"/>
    </source>
</evidence>
<dbReference type="Gene3D" id="3.30.470.20">
    <property type="entry name" value="ATP-grasp fold, B domain"/>
    <property type="match status" value="1"/>
</dbReference>
<dbReference type="Pfam" id="PF03133">
    <property type="entry name" value="TTL"/>
    <property type="match status" value="1"/>
</dbReference>
<keyword evidence="15" id="KW-1185">Reference proteome</keyword>
<evidence type="ECO:0000256" key="7">
    <source>
        <dbReference type="ARBA" id="ARBA00022840"/>
    </source>
</evidence>
<evidence type="ECO:0000256" key="2">
    <source>
        <dbReference type="ARBA" id="ARBA00001958"/>
    </source>
</evidence>
<accession>A0A913XXE5</accession>
<dbReference type="InterPro" id="IPR052492">
    <property type="entry name" value="Tubulin-tyrosine_ligase"/>
</dbReference>
<dbReference type="KEGG" id="epa:110249149"/>
<dbReference type="GO" id="GO:0004835">
    <property type="term" value="F:tubulin-tyrosine ligase activity"/>
    <property type="evidence" value="ECO:0007669"/>
    <property type="project" value="UniProtKB-EC"/>
</dbReference>
<evidence type="ECO:0000256" key="8">
    <source>
        <dbReference type="ARBA" id="ARBA00022842"/>
    </source>
</evidence>
<evidence type="ECO:0000256" key="4">
    <source>
        <dbReference type="ARBA" id="ARBA00011245"/>
    </source>
</evidence>
<keyword evidence="6" id="KW-0547">Nucleotide-binding</keyword>
<dbReference type="PROSITE" id="PS51221">
    <property type="entry name" value="TTL"/>
    <property type="match status" value="1"/>
</dbReference>
<dbReference type="InterPro" id="IPR004344">
    <property type="entry name" value="TTL/TTLL_fam"/>
</dbReference>
<comment type="function">
    <text evidence="10">Catalyzes the post-translational addition of a tyrosine to the C-terminal end of detyrosinated alpha-tubulin.</text>
</comment>
<comment type="cofactor">
    <cofactor evidence="2">
        <name>K(+)</name>
        <dbReference type="ChEBI" id="CHEBI:29103"/>
    </cofactor>
</comment>
<dbReference type="SUPFAM" id="SSF56059">
    <property type="entry name" value="Glutathione synthetase ATP-binding domain-like"/>
    <property type="match status" value="1"/>
</dbReference>
<dbReference type="GO" id="GO:0005524">
    <property type="term" value="F:ATP binding"/>
    <property type="evidence" value="ECO:0007669"/>
    <property type="project" value="UniProtKB-KW"/>
</dbReference>
<name>A0A913XXE5_EXADI</name>